<reference evidence="1" key="1">
    <citation type="journal article" date="2020" name="Nature">
        <title>Giant virus diversity and host interactions through global metagenomics.</title>
        <authorList>
            <person name="Schulz F."/>
            <person name="Roux S."/>
            <person name="Paez-Espino D."/>
            <person name="Jungbluth S."/>
            <person name="Walsh D.A."/>
            <person name="Denef V.J."/>
            <person name="McMahon K.D."/>
            <person name="Konstantinidis K.T."/>
            <person name="Eloe-Fadrosh E.A."/>
            <person name="Kyrpides N.C."/>
            <person name="Woyke T."/>
        </authorList>
    </citation>
    <scope>NUCLEOTIDE SEQUENCE</scope>
    <source>
        <strain evidence="1">GVMAG-M-3300009163-63</strain>
    </source>
</reference>
<proteinExistence type="predicted"/>
<evidence type="ECO:0000313" key="1">
    <source>
        <dbReference type="EMBL" id="QHT34386.1"/>
    </source>
</evidence>
<name>A0A6C0EYW2_9ZZZZ</name>
<organism evidence="1">
    <name type="scientific">viral metagenome</name>
    <dbReference type="NCBI Taxonomy" id="1070528"/>
    <lineage>
        <taxon>unclassified sequences</taxon>
        <taxon>metagenomes</taxon>
        <taxon>organismal metagenomes</taxon>
    </lineage>
</organism>
<protein>
    <submittedName>
        <fullName evidence="1">Uncharacterized protein</fullName>
    </submittedName>
</protein>
<sequence>MTQHTQKIHIDICVPYFLYNNSPNRIFITKRRMENLLYLKAVFHDKANFTFTFIGSEKDVSKSLFDMYFQDKPETANYYEFDQGDVTPGYNSCFLGMLSEKYKFSFRKSIEKKPNITLLNGSNDFISFNFFEQIINSYDPTQSQLFGIDNFFNGKNCTNVLLYDHNTNNFVDEFLWTGLHAQREQYKYIGGIIGWNDTFYNLNQDYQGIISFDEGEIESISCSIPTTVKFQSSECFYLNIKGNVYSDITPYFYTTPHADITSYHRLKGLETKGLESCLSQEIQKKIMLEKHMFITGYYL</sequence>
<accession>A0A6C0EYW2</accession>
<dbReference type="AlphaFoldDB" id="A0A6C0EYW2"/>
<dbReference type="EMBL" id="MN738999">
    <property type="protein sequence ID" value="QHT34386.1"/>
    <property type="molecule type" value="Genomic_DNA"/>
</dbReference>